<dbReference type="InterPro" id="IPR011063">
    <property type="entry name" value="TilS/TtcA_N"/>
</dbReference>
<feature type="binding site" evidence="2">
    <location>
        <position position="129"/>
    </location>
    <ligand>
        <name>ATP</name>
        <dbReference type="ChEBI" id="CHEBI:30616"/>
    </ligand>
</feature>
<dbReference type="PANTHER" id="PTHR43686:SF1">
    <property type="entry name" value="AMINOTRAN_5 DOMAIN-CONTAINING PROTEIN"/>
    <property type="match status" value="1"/>
</dbReference>
<gene>
    <name evidence="4" type="ORF">DW687_11605</name>
</gene>
<dbReference type="SUPFAM" id="SSF52402">
    <property type="entry name" value="Adenine nucleotide alpha hydrolases-like"/>
    <property type="match status" value="1"/>
</dbReference>
<feature type="domain" description="tRNA(Ile)-lysidine/2-thiocytidine synthase N-terminal" evidence="3">
    <location>
        <begin position="23"/>
        <end position="189"/>
    </location>
</feature>
<protein>
    <submittedName>
        <fullName evidence="4">tRNA 2-thiocytidine(32) synthetase TtcA</fullName>
    </submittedName>
</protein>
<proteinExistence type="predicted"/>
<name>A0A3E3DUY1_9FIRM</name>
<feature type="binding site" evidence="2">
    <location>
        <position position="59"/>
    </location>
    <ligand>
        <name>ATP</name>
        <dbReference type="ChEBI" id="CHEBI:30616"/>
    </ligand>
</feature>
<feature type="binding site" evidence="2">
    <location>
        <position position="33"/>
    </location>
    <ligand>
        <name>ATP</name>
        <dbReference type="ChEBI" id="CHEBI:30616"/>
    </ligand>
</feature>
<evidence type="ECO:0000259" key="3">
    <source>
        <dbReference type="Pfam" id="PF01171"/>
    </source>
</evidence>
<dbReference type="EMBL" id="QUSM01000008">
    <property type="protein sequence ID" value="RGD73097.1"/>
    <property type="molecule type" value="Genomic_DNA"/>
</dbReference>
<dbReference type="Pfam" id="PF01171">
    <property type="entry name" value="ATP_bind_3"/>
    <property type="match status" value="1"/>
</dbReference>
<keyword evidence="2" id="KW-0547">Nucleotide-binding</keyword>
<evidence type="ECO:0000313" key="4">
    <source>
        <dbReference type="EMBL" id="RGD73097.1"/>
    </source>
</evidence>
<dbReference type="CDD" id="cd24138">
    <property type="entry name" value="TtcA-like"/>
    <property type="match status" value="1"/>
</dbReference>
<dbReference type="RefSeq" id="WP_117532814.1">
    <property type="nucleotide sequence ID" value="NZ_QUSM01000008.1"/>
</dbReference>
<keyword evidence="1" id="KW-0808">Transferase</keyword>
<dbReference type="GO" id="GO:0008033">
    <property type="term" value="P:tRNA processing"/>
    <property type="evidence" value="ECO:0007669"/>
    <property type="project" value="InterPro"/>
</dbReference>
<dbReference type="InterPro" id="IPR014729">
    <property type="entry name" value="Rossmann-like_a/b/a_fold"/>
</dbReference>
<comment type="caution">
    <text evidence="4">The sequence shown here is derived from an EMBL/GenBank/DDBJ whole genome shotgun (WGS) entry which is preliminary data.</text>
</comment>
<sequence>MRKTLGCLRKAVQDYNMINENEHICVAVSGGKDSMILLKALRTFMHFSPVKFKLTAISIDVGFDNMDFKKLRAFCSDLDVPLKIVKTDIAKIVFDERKEKNPCSLCSKMKRAALNETALSIGSNKIAYGHHRDDFIESFLLSLFYEGRIHTFKPVTYLDRTGVYSIRPLLYAKEKDIIHAVKTENIPVIKSGCPADGFTKREEMKELMKYLKKQIPMVDERMFTAIKNNLDEIH</sequence>
<dbReference type="InterPro" id="IPR035107">
    <property type="entry name" value="tRNA_thiolation_TtcA_Ctu1"/>
</dbReference>
<evidence type="ECO:0000256" key="1">
    <source>
        <dbReference type="ARBA" id="ARBA00022679"/>
    </source>
</evidence>
<feature type="binding site" evidence="2">
    <location>
        <begin position="27"/>
        <end position="29"/>
    </location>
    <ligand>
        <name>ATP</name>
        <dbReference type="ChEBI" id="CHEBI:30616"/>
    </ligand>
</feature>
<dbReference type="PANTHER" id="PTHR43686">
    <property type="entry name" value="SULFURTRANSFERASE-RELATED"/>
    <property type="match status" value="1"/>
</dbReference>
<evidence type="ECO:0000256" key="2">
    <source>
        <dbReference type="PIRSR" id="PIRSR004976-51"/>
    </source>
</evidence>
<dbReference type="GO" id="GO:0005524">
    <property type="term" value="F:ATP binding"/>
    <property type="evidence" value="ECO:0007669"/>
    <property type="project" value="UniProtKB-KW"/>
</dbReference>
<dbReference type="PIRSF" id="PIRSF004976">
    <property type="entry name" value="ATPase_YdaO"/>
    <property type="match status" value="1"/>
</dbReference>
<dbReference type="GO" id="GO:0016740">
    <property type="term" value="F:transferase activity"/>
    <property type="evidence" value="ECO:0007669"/>
    <property type="project" value="UniProtKB-KW"/>
</dbReference>
<accession>A0A3E3DUY1</accession>
<keyword evidence="2" id="KW-0067">ATP-binding</keyword>
<dbReference type="Proteomes" id="UP000261212">
    <property type="component" value="Unassembled WGS sequence"/>
</dbReference>
<reference evidence="4 5" key="1">
    <citation type="submission" date="2018-08" db="EMBL/GenBank/DDBJ databases">
        <title>A genome reference for cultivated species of the human gut microbiota.</title>
        <authorList>
            <person name="Zou Y."/>
            <person name="Xue W."/>
            <person name="Luo G."/>
        </authorList>
    </citation>
    <scope>NUCLEOTIDE SEQUENCE [LARGE SCALE GENOMIC DNA]</scope>
    <source>
        <strain evidence="4 5">AM25-6</strain>
    </source>
</reference>
<dbReference type="Gene3D" id="3.40.50.620">
    <property type="entry name" value="HUPs"/>
    <property type="match status" value="1"/>
</dbReference>
<evidence type="ECO:0000313" key="5">
    <source>
        <dbReference type="Proteomes" id="UP000261212"/>
    </source>
</evidence>
<dbReference type="AlphaFoldDB" id="A0A3E3DUY1"/>
<feature type="binding site" evidence="2">
    <location>
        <position position="134"/>
    </location>
    <ligand>
        <name>ATP</name>
        <dbReference type="ChEBI" id="CHEBI:30616"/>
    </ligand>
</feature>
<organism evidence="4 5">
    <name type="scientific">Anaerofustis stercorihominis</name>
    <dbReference type="NCBI Taxonomy" id="214853"/>
    <lineage>
        <taxon>Bacteria</taxon>
        <taxon>Bacillati</taxon>
        <taxon>Bacillota</taxon>
        <taxon>Clostridia</taxon>
        <taxon>Eubacteriales</taxon>
        <taxon>Eubacteriaceae</taxon>
        <taxon>Anaerofustis</taxon>
    </lineage>
</organism>